<dbReference type="Gene3D" id="3.40.390.10">
    <property type="entry name" value="Collagenase (Catalytic Domain)"/>
    <property type="match status" value="1"/>
</dbReference>
<sequence>MKPSVTAAASAALILAACATDQSSAPARPSGVLLQNFDQSVRAQDDFYRHVNGQWLTTTEIPADRSNYGAFTLLAEGAERNLREILEQASAAKDLQPGSDEQKVGDLYASFMDTGTIEARGLTPLAAELAAIDAIASKRDLARSIGHLRRIGIGQPFVFMVSIDRKNSTQYLPVLTQSGLSMPDRDYYLSDDARLKGIREKYHLYVRDLLAAADTPDAEPAAGKIVALETQIAKAHWTRVQNRDAEKTYNRRDLAALRNQMAAFDWDAFFEGAKLPAAKVSAASISQPGYFDALNRLLAEVPVADWRVYLRFKVLNAYAPNLPERFANLHFEFNDRTVSGIEQIKPRWKRGVDTVEGGIGEIAGRLYVERHFSPEAKQRIQVLVDNLVAAYSQGIDDLEWMTPQTKVRAHAKLNQFTTKIGYPSKWRDWSALEIRRDDLVGNEMRSSAVEFDRDIAKLGGPVDRTEWRMTPQTVNAYYSPPSNEIVFPAAILQPPFFDPNVDDAINYGAIGSVIGHEISHGFDDQGRRYDGAGNLSDWWAPKDNEEFTQRAKALGAQYNALSPLPGLSVNGDLTMGENIADLAGVAMAYRAYHLSLKGRQAPVIDGLTGDQRFFIGWAQVWARKYRDDELRKRLLTDPHSPSEYRTNNILGNLAPFYAAFEVKQGDRMFRSEGDRVKIW</sequence>
<organism evidence="11 12">
    <name type="scientific">Povalibacter uvarum</name>
    <dbReference type="NCBI Taxonomy" id="732238"/>
    <lineage>
        <taxon>Bacteria</taxon>
        <taxon>Pseudomonadati</taxon>
        <taxon>Pseudomonadota</taxon>
        <taxon>Gammaproteobacteria</taxon>
        <taxon>Steroidobacterales</taxon>
        <taxon>Steroidobacteraceae</taxon>
        <taxon>Povalibacter</taxon>
    </lineage>
</organism>
<keyword evidence="5" id="KW-0378">Hydrolase</keyword>
<dbReference type="GO" id="GO:0004222">
    <property type="term" value="F:metalloendopeptidase activity"/>
    <property type="evidence" value="ECO:0007669"/>
    <property type="project" value="InterPro"/>
</dbReference>
<protein>
    <submittedName>
        <fullName evidence="11">Putative metalloendopeptidase</fullName>
    </submittedName>
</protein>
<keyword evidence="8" id="KW-0732">Signal</keyword>
<evidence type="ECO:0000313" key="11">
    <source>
        <dbReference type="EMBL" id="MBB6094843.1"/>
    </source>
</evidence>
<feature type="chain" id="PRO_5032523578" evidence="8">
    <location>
        <begin position="20"/>
        <end position="679"/>
    </location>
</feature>
<evidence type="ECO:0000259" key="9">
    <source>
        <dbReference type="Pfam" id="PF01431"/>
    </source>
</evidence>
<feature type="signal peptide" evidence="8">
    <location>
        <begin position="1"/>
        <end position="19"/>
    </location>
</feature>
<dbReference type="RefSeq" id="WP_184334239.1">
    <property type="nucleotide sequence ID" value="NZ_JACHHZ010000004.1"/>
</dbReference>
<evidence type="ECO:0000259" key="10">
    <source>
        <dbReference type="Pfam" id="PF05649"/>
    </source>
</evidence>
<dbReference type="Gene3D" id="1.10.1380.10">
    <property type="entry name" value="Neutral endopeptidase , domain2"/>
    <property type="match status" value="1"/>
</dbReference>
<name>A0A841HQ02_9GAMM</name>
<keyword evidence="6" id="KW-0862">Zinc</keyword>
<keyword evidence="12" id="KW-1185">Reference proteome</keyword>
<dbReference type="Proteomes" id="UP000588068">
    <property type="component" value="Unassembled WGS sequence"/>
</dbReference>
<dbReference type="Pfam" id="PF05649">
    <property type="entry name" value="Peptidase_M13_N"/>
    <property type="match status" value="1"/>
</dbReference>
<proteinExistence type="inferred from homology"/>
<evidence type="ECO:0000256" key="6">
    <source>
        <dbReference type="ARBA" id="ARBA00022833"/>
    </source>
</evidence>
<evidence type="ECO:0000256" key="8">
    <source>
        <dbReference type="SAM" id="SignalP"/>
    </source>
</evidence>
<dbReference type="PROSITE" id="PS51257">
    <property type="entry name" value="PROKAR_LIPOPROTEIN"/>
    <property type="match status" value="1"/>
</dbReference>
<keyword evidence="4" id="KW-0479">Metal-binding</keyword>
<evidence type="ECO:0000313" key="12">
    <source>
        <dbReference type="Proteomes" id="UP000588068"/>
    </source>
</evidence>
<dbReference type="PANTHER" id="PTHR11733:SF167">
    <property type="entry name" value="FI17812P1-RELATED"/>
    <property type="match status" value="1"/>
</dbReference>
<evidence type="ECO:0000256" key="4">
    <source>
        <dbReference type="ARBA" id="ARBA00022723"/>
    </source>
</evidence>
<evidence type="ECO:0000256" key="3">
    <source>
        <dbReference type="ARBA" id="ARBA00022670"/>
    </source>
</evidence>
<comment type="similarity">
    <text evidence="2">Belongs to the peptidase M13 family.</text>
</comment>
<dbReference type="CDD" id="cd08662">
    <property type="entry name" value="M13"/>
    <property type="match status" value="1"/>
</dbReference>
<dbReference type="PROSITE" id="PS51885">
    <property type="entry name" value="NEPRILYSIN"/>
    <property type="match status" value="1"/>
</dbReference>
<comment type="caution">
    <text evidence="11">The sequence shown here is derived from an EMBL/GenBank/DDBJ whole genome shotgun (WGS) entry which is preliminary data.</text>
</comment>
<dbReference type="Pfam" id="PF01431">
    <property type="entry name" value="Peptidase_M13"/>
    <property type="match status" value="1"/>
</dbReference>
<evidence type="ECO:0000256" key="5">
    <source>
        <dbReference type="ARBA" id="ARBA00022801"/>
    </source>
</evidence>
<dbReference type="PANTHER" id="PTHR11733">
    <property type="entry name" value="ZINC METALLOPROTEASE FAMILY M13 NEPRILYSIN-RELATED"/>
    <property type="match status" value="1"/>
</dbReference>
<dbReference type="EMBL" id="JACHHZ010000004">
    <property type="protein sequence ID" value="MBB6094843.1"/>
    <property type="molecule type" value="Genomic_DNA"/>
</dbReference>
<feature type="domain" description="Peptidase M13 N-terminal" evidence="10">
    <location>
        <begin position="44"/>
        <end position="423"/>
    </location>
</feature>
<gene>
    <name evidence="11" type="ORF">HNQ60_003730</name>
</gene>
<dbReference type="InterPro" id="IPR000718">
    <property type="entry name" value="Peptidase_M13"/>
</dbReference>
<accession>A0A841HQ02</accession>
<keyword evidence="7" id="KW-0482">Metalloprotease</keyword>
<comment type="cofactor">
    <cofactor evidence="1">
        <name>Zn(2+)</name>
        <dbReference type="ChEBI" id="CHEBI:29105"/>
    </cofactor>
</comment>
<evidence type="ECO:0000256" key="7">
    <source>
        <dbReference type="ARBA" id="ARBA00023049"/>
    </source>
</evidence>
<dbReference type="GO" id="GO:0016485">
    <property type="term" value="P:protein processing"/>
    <property type="evidence" value="ECO:0007669"/>
    <property type="project" value="TreeGrafter"/>
</dbReference>
<dbReference type="SUPFAM" id="SSF55486">
    <property type="entry name" value="Metalloproteases ('zincins'), catalytic domain"/>
    <property type="match status" value="1"/>
</dbReference>
<feature type="domain" description="Peptidase M13 C-terminal" evidence="9">
    <location>
        <begin position="475"/>
        <end position="674"/>
    </location>
</feature>
<dbReference type="GO" id="GO:0005886">
    <property type="term" value="C:plasma membrane"/>
    <property type="evidence" value="ECO:0007669"/>
    <property type="project" value="TreeGrafter"/>
</dbReference>
<evidence type="ECO:0000256" key="1">
    <source>
        <dbReference type="ARBA" id="ARBA00001947"/>
    </source>
</evidence>
<evidence type="ECO:0000256" key="2">
    <source>
        <dbReference type="ARBA" id="ARBA00007357"/>
    </source>
</evidence>
<dbReference type="PRINTS" id="PR00786">
    <property type="entry name" value="NEPRILYSIN"/>
</dbReference>
<dbReference type="GO" id="GO:0046872">
    <property type="term" value="F:metal ion binding"/>
    <property type="evidence" value="ECO:0007669"/>
    <property type="project" value="UniProtKB-KW"/>
</dbReference>
<dbReference type="InterPro" id="IPR018497">
    <property type="entry name" value="Peptidase_M13_C"/>
</dbReference>
<dbReference type="InterPro" id="IPR008753">
    <property type="entry name" value="Peptidase_M13_N"/>
</dbReference>
<dbReference type="InterPro" id="IPR024079">
    <property type="entry name" value="MetalloPept_cat_dom_sf"/>
</dbReference>
<reference evidence="11 12" key="1">
    <citation type="submission" date="2020-08" db="EMBL/GenBank/DDBJ databases">
        <title>Genomic Encyclopedia of Type Strains, Phase IV (KMG-IV): sequencing the most valuable type-strain genomes for metagenomic binning, comparative biology and taxonomic classification.</title>
        <authorList>
            <person name="Goeker M."/>
        </authorList>
    </citation>
    <scope>NUCLEOTIDE SEQUENCE [LARGE SCALE GENOMIC DNA]</scope>
    <source>
        <strain evidence="11 12">DSM 26723</strain>
    </source>
</reference>
<dbReference type="InterPro" id="IPR042089">
    <property type="entry name" value="Peptidase_M13_dom_2"/>
</dbReference>
<dbReference type="AlphaFoldDB" id="A0A841HQ02"/>
<keyword evidence="3" id="KW-0645">Protease</keyword>